<dbReference type="InterPro" id="IPR036047">
    <property type="entry name" value="F-box-like_dom_sf"/>
</dbReference>
<dbReference type="AlphaFoldDB" id="C7J8U7"/>
<gene>
    <name evidence="3" type="ordered locus">Os11g0207750</name>
</gene>
<accession>C7J8U7</accession>
<dbReference type="PROSITE" id="PS50181">
    <property type="entry name" value="FBOX"/>
    <property type="match status" value="1"/>
</dbReference>
<protein>
    <submittedName>
        <fullName evidence="3">Os11g0207750 protein</fullName>
    </submittedName>
</protein>
<dbReference type="CDD" id="cd22160">
    <property type="entry name" value="F-box_AtFBL13-like"/>
    <property type="match status" value="1"/>
</dbReference>
<dbReference type="EMBL" id="AP008217">
    <property type="protein sequence ID" value="BAH95151.1"/>
    <property type="molecule type" value="Genomic_DNA"/>
</dbReference>
<dbReference type="KEGG" id="dosa:Os11g0207750"/>
<evidence type="ECO:0000259" key="2">
    <source>
        <dbReference type="PROSITE" id="PS50181"/>
    </source>
</evidence>
<dbReference type="Proteomes" id="UP000000763">
    <property type="component" value="Chromosome 11"/>
</dbReference>
<dbReference type="InterPro" id="IPR053781">
    <property type="entry name" value="F-box_AtFBL13-like"/>
</dbReference>
<feature type="domain" description="F-box" evidence="2">
    <location>
        <begin position="5"/>
        <end position="51"/>
    </location>
</feature>
<proteinExistence type="predicted"/>
<dbReference type="Gene3D" id="1.20.1280.50">
    <property type="match status" value="1"/>
</dbReference>
<dbReference type="PANTHER" id="PTHR34223:SF47">
    <property type="entry name" value="OS11G0207800 PROTEIN"/>
    <property type="match status" value="1"/>
</dbReference>
<dbReference type="Pfam" id="PF00646">
    <property type="entry name" value="F-box"/>
    <property type="match status" value="1"/>
</dbReference>
<evidence type="ECO:0000313" key="4">
    <source>
        <dbReference type="Proteomes" id="UP000000763"/>
    </source>
</evidence>
<organism evidence="3 4">
    <name type="scientific">Oryza sativa subsp. japonica</name>
    <name type="common">Rice</name>
    <dbReference type="NCBI Taxonomy" id="39947"/>
    <lineage>
        <taxon>Eukaryota</taxon>
        <taxon>Viridiplantae</taxon>
        <taxon>Streptophyta</taxon>
        <taxon>Embryophyta</taxon>
        <taxon>Tracheophyta</taxon>
        <taxon>Spermatophyta</taxon>
        <taxon>Magnoliopsida</taxon>
        <taxon>Liliopsida</taxon>
        <taxon>Poales</taxon>
        <taxon>Poaceae</taxon>
        <taxon>BOP clade</taxon>
        <taxon>Oryzoideae</taxon>
        <taxon>Oryzeae</taxon>
        <taxon>Oryzinae</taxon>
        <taxon>Oryza</taxon>
        <taxon>Oryza sativa</taxon>
    </lineage>
</organism>
<evidence type="ECO:0000256" key="1">
    <source>
        <dbReference type="SAM" id="MobiDB-lite"/>
    </source>
</evidence>
<dbReference type="PANTHER" id="PTHR34223">
    <property type="entry name" value="OS11G0201299 PROTEIN"/>
    <property type="match status" value="1"/>
</dbReference>
<reference evidence="3 4" key="1">
    <citation type="journal article" date="2005" name="Nature">
        <title>The map-based sequence of the rice genome.</title>
        <authorList>
            <consortium name="International rice genome sequencing project (IRGSP)"/>
            <person name="Matsumoto T."/>
            <person name="Wu J."/>
            <person name="Kanamori H."/>
            <person name="Katayose Y."/>
            <person name="Fujisawa M."/>
            <person name="Namiki N."/>
            <person name="Mizuno H."/>
            <person name="Yamamoto K."/>
            <person name="Antonio B.A."/>
            <person name="Baba T."/>
            <person name="Sakata K."/>
            <person name="Nagamura Y."/>
            <person name="Aoki H."/>
            <person name="Arikawa K."/>
            <person name="Arita K."/>
            <person name="Bito T."/>
            <person name="Chiden Y."/>
            <person name="Fujitsuka N."/>
            <person name="Fukunaka R."/>
            <person name="Hamada M."/>
            <person name="Harada C."/>
            <person name="Hayashi A."/>
            <person name="Hijishita S."/>
            <person name="Honda M."/>
            <person name="Hosokawa S."/>
            <person name="Ichikawa Y."/>
            <person name="Idonuma A."/>
            <person name="Iijima M."/>
            <person name="Ikeda M."/>
            <person name="Ikeno M."/>
            <person name="Ito K."/>
            <person name="Ito S."/>
            <person name="Ito T."/>
            <person name="Ito Y."/>
            <person name="Ito Y."/>
            <person name="Iwabuchi A."/>
            <person name="Kamiya K."/>
            <person name="Karasawa W."/>
            <person name="Kurita K."/>
            <person name="Katagiri S."/>
            <person name="Kikuta A."/>
            <person name="Kobayashi H."/>
            <person name="Kobayashi N."/>
            <person name="Machita K."/>
            <person name="Maehara T."/>
            <person name="Masukawa M."/>
            <person name="Mizubayashi T."/>
            <person name="Mukai Y."/>
            <person name="Nagasaki H."/>
            <person name="Nagata Y."/>
            <person name="Naito S."/>
            <person name="Nakashima M."/>
            <person name="Nakama Y."/>
            <person name="Nakamichi Y."/>
            <person name="Nakamura M."/>
            <person name="Meguro A."/>
            <person name="Negishi M."/>
            <person name="Ohta I."/>
            <person name="Ohta T."/>
            <person name="Okamoto M."/>
            <person name="Ono N."/>
            <person name="Saji S."/>
            <person name="Sakaguchi M."/>
            <person name="Sakai K."/>
            <person name="Shibata M."/>
            <person name="Shimokawa T."/>
            <person name="Song J."/>
            <person name="Takazaki Y."/>
            <person name="Terasawa K."/>
            <person name="Tsugane M."/>
            <person name="Tsuji K."/>
            <person name="Ueda S."/>
            <person name="Waki K."/>
            <person name="Yamagata H."/>
            <person name="Yamamoto M."/>
            <person name="Yamamoto S."/>
            <person name="Yamane H."/>
            <person name="Yoshiki S."/>
            <person name="Yoshihara R."/>
            <person name="Yukawa K."/>
            <person name="Zhong H."/>
            <person name="Yano M."/>
            <person name="Yuan Q."/>
            <person name="Ouyang S."/>
            <person name="Liu J."/>
            <person name="Jones K.M."/>
            <person name="Gansberger K."/>
            <person name="Moffat K."/>
            <person name="Hill J."/>
            <person name="Bera J."/>
            <person name="Fadrosh D."/>
            <person name="Jin S."/>
            <person name="Johri S."/>
            <person name="Kim M."/>
            <person name="Overton L."/>
            <person name="Reardon M."/>
            <person name="Tsitrin T."/>
            <person name="Vuong H."/>
            <person name="Weaver B."/>
            <person name="Ciecko A."/>
            <person name="Tallon L."/>
            <person name="Jackson J."/>
            <person name="Pai G."/>
            <person name="Aken S.V."/>
            <person name="Utterback T."/>
            <person name="Reidmuller S."/>
            <person name="Feldblyum T."/>
            <person name="Hsiao J."/>
            <person name="Zismann V."/>
            <person name="Iobst S."/>
            <person name="de Vazeille A.R."/>
            <person name="Buell C.R."/>
            <person name="Ying K."/>
            <person name="Li Y."/>
            <person name="Lu T."/>
            <person name="Huang Y."/>
            <person name="Zhao Q."/>
            <person name="Feng Q."/>
            <person name="Zhang L."/>
            <person name="Zhu J."/>
            <person name="Weng Q."/>
            <person name="Mu J."/>
            <person name="Lu Y."/>
            <person name="Fan D."/>
            <person name="Liu Y."/>
            <person name="Guan J."/>
            <person name="Zhang Y."/>
            <person name="Yu S."/>
            <person name="Liu X."/>
            <person name="Zhang Y."/>
            <person name="Hong G."/>
            <person name="Han B."/>
            <person name="Choisne N."/>
            <person name="Demange N."/>
            <person name="Orjeda G."/>
            <person name="Samain S."/>
            <person name="Cattolico L."/>
            <person name="Pelletier E."/>
            <person name="Couloux A."/>
            <person name="Segurens B."/>
            <person name="Wincker P."/>
            <person name="D'Hont A."/>
            <person name="Scarpelli C."/>
            <person name="Weissenbach J."/>
            <person name="Salanoubat M."/>
            <person name="Quetier F."/>
            <person name="Yu Y."/>
            <person name="Kim H.R."/>
            <person name="Rambo T."/>
            <person name="Currie J."/>
            <person name="Collura K."/>
            <person name="Luo M."/>
            <person name="Yang T."/>
            <person name="Ammiraju J.S.S."/>
            <person name="Engler F."/>
            <person name="Soderlund C."/>
            <person name="Wing R.A."/>
            <person name="Palmer L.E."/>
            <person name="de la Bastide M."/>
            <person name="Spiegel L."/>
            <person name="Nascimento L."/>
            <person name="Zutavern T."/>
            <person name="O'Shaughnessy A."/>
            <person name="Dike S."/>
            <person name="Dedhia N."/>
            <person name="Preston R."/>
            <person name="Balija V."/>
            <person name="McCombie W.R."/>
            <person name="Chow T."/>
            <person name="Chen H."/>
            <person name="Chung M."/>
            <person name="Chen C."/>
            <person name="Shaw J."/>
            <person name="Wu H."/>
            <person name="Hsiao K."/>
            <person name="Chao Y."/>
            <person name="Chu M."/>
            <person name="Cheng C."/>
            <person name="Hour A."/>
            <person name="Lee P."/>
            <person name="Lin S."/>
            <person name="Lin Y."/>
            <person name="Liou J."/>
            <person name="Liu S."/>
            <person name="Hsing Y."/>
            <person name="Raghuvanshi S."/>
            <person name="Mohanty A."/>
            <person name="Bharti A.K."/>
            <person name="Gaur A."/>
            <person name="Gupta V."/>
            <person name="Kumar D."/>
            <person name="Ravi V."/>
            <person name="Vij S."/>
            <person name="Kapur A."/>
            <person name="Khurana P."/>
            <person name="Khurana P."/>
            <person name="Khurana J.P."/>
            <person name="Tyagi A.K."/>
            <person name="Gaikwad K."/>
            <person name="Singh A."/>
            <person name="Dalal V."/>
            <person name="Srivastava S."/>
            <person name="Dixit A."/>
            <person name="Pal A.K."/>
            <person name="Ghazi I.A."/>
            <person name="Yadav M."/>
            <person name="Pandit A."/>
            <person name="Bhargava A."/>
            <person name="Sureshbabu K."/>
            <person name="Batra K."/>
            <person name="Sharma T.R."/>
            <person name="Mohapatra T."/>
            <person name="Singh N.K."/>
            <person name="Messing J."/>
            <person name="Nelson A.B."/>
            <person name="Fuks G."/>
            <person name="Kavchok S."/>
            <person name="Keizer G."/>
            <person name="Linton E."/>
            <person name="Llaca V."/>
            <person name="Song R."/>
            <person name="Tanyolac B."/>
            <person name="Young S."/>
            <person name="Ho-Il K."/>
            <person name="Hahn J.H."/>
            <person name="Sangsakoo G."/>
            <person name="Vanavichit A."/>
            <person name="de Mattos Luiz.A.T."/>
            <person name="Zimmer P.D."/>
            <person name="Malone G."/>
            <person name="Dellagostin O."/>
            <person name="de Oliveira A.C."/>
            <person name="Bevan M."/>
            <person name="Bancroft I."/>
            <person name="Minx P."/>
            <person name="Cordum H."/>
            <person name="Wilson R."/>
            <person name="Cheng Z."/>
            <person name="Jin W."/>
            <person name="Jiang J."/>
            <person name="Leong S.A."/>
            <person name="Iwama H."/>
            <person name="Gojobori T."/>
            <person name="Itoh T."/>
            <person name="Niimura Y."/>
            <person name="Fujii Y."/>
            <person name="Habara T."/>
            <person name="Sakai H."/>
            <person name="Sato Y."/>
            <person name="Wilson G."/>
            <person name="Kumar K."/>
            <person name="McCouch S."/>
            <person name="Juretic N."/>
            <person name="Hoen D."/>
            <person name="Wright S."/>
            <person name="Bruskiewich R."/>
            <person name="Bureau T."/>
            <person name="Miyao A."/>
            <person name="Hirochika H."/>
            <person name="Nishikawa T."/>
            <person name="Kadowaki K."/>
            <person name="Sugiura M."/>
            <person name="Burr B."/>
            <person name="Sasaki T."/>
        </authorList>
    </citation>
    <scope>NUCLEOTIDE SEQUENCE [LARGE SCALE GENOMIC DNA]</scope>
    <source>
        <strain evidence="4">cv. Nipponbare</strain>
    </source>
</reference>
<dbReference type="InterPro" id="IPR053197">
    <property type="entry name" value="F-box_SCFL_complex_component"/>
</dbReference>
<evidence type="ECO:0000313" key="3">
    <source>
        <dbReference type="EMBL" id="BAH95151.1"/>
    </source>
</evidence>
<name>C7J8U7_ORYSJ</name>
<sequence>MASGEDRISALPEDLLHQVLSLLPSRDAVRTCVLARRWRDLWRSAPAVRVVGPRGWATAKRVRPLRRPPAPPPPRRRAAGHLRFRSRSRRALPRRSAAWQPLDPQRSPPPCHGAPVHNLRQLPEFLPDLRRTPRLPKPHFLGASGCPG</sequence>
<feature type="compositionally biased region" description="Basic residues" evidence="1">
    <location>
        <begin position="74"/>
        <end position="93"/>
    </location>
</feature>
<feature type="region of interest" description="Disordered" evidence="1">
    <location>
        <begin position="58"/>
        <end position="148"/>
    </location>
</feature>
<dbReference type="InterPro" id="IPR001810">
    <property type="entry name" value="F-box_dom"/>
</dbReference>
<dbReference type="SUPFAM" id="SSF81383">
    <property type="entry name" value="F-box domain"/>
    <property type="match status" value="1"/>
</dbReference>
<reference evidence="4" key="2">
    <citation type="journal article" date="2008" name="Nucleic Acids Res.">
        <title>The rice annotation project database (RAP-DB): 2008 update.</title>
        <authorList>
            <consortium name="The rice annotation project (RAP)"/>
        </authorList>
    </citation>
    <scope>GENOME REANNOTATION</scope>
    <source>
        <strain evidence="4">cv. Nipponbare</strain>
    </source>
</reference>